<keyword evidence="3" id="KW-1185">Reference proteome</keyword>
<dbReference type="InterPro" id="IPR042125">
    <property type="entry name" value="SMIM11"/>
</dbReference>
<dbReference type="Pfam" id="PF14981">
    <property type="entry name" value="FAM165"/>
    <property type="match status" value="1"/>
</dbReference>
<evidence type="ECO:0000313" key="2">
    <source>
        <dbReference type="EMBL" id="KAK4831539.1"/>
    </source>
</evidence>
<dbReference type="PANTHER" id="PTHR35975">
    <property type="entry name" value="SMALL INTEGRAL MEMBRANE PROTEIN 11A"/>
    <property type="match status" value="1"/>
</dbReference>
<keyword evidence="1" id="KW-0472">Membrane</keyword>
<accession>A0AAN7NUB1</accession>
<gene>
    <name evidence="2" type="ORF">QYF61_018194</name>
</gene>
<sequence>MGVLHTQAAGPSLPPGPAGWCSADTVLHRAAGGRLGPTAIVTTAVGPRPRAYGYSHGEPLPASSASSDAPALVYTFRSVTFIGAGHSLLRDRQYHHAAKMVAFNWKALENFPLLMYILAAKTLILCLAFAGVKMYQSKKIEEKLKREREEKFKTEVEKKDD</sequence>
<dbReference type="PANTHER" id="PTHR35975:SF1">
    <property type="entry name" value="SMALL INTEGRAL MEMBRANE PROTEIN 11"/>
    <property type="match status" value="1"/>
</dbReference>
<dbReference type="EMBL" id="JAUNZN010000001">
    <property type="protein sequence ID" value="KAK4831539.1"/>
    <property type="molecule type" value="Genomic_DNA"/>
</dbReference>
<dbReference type="Proteomes" id="UP001333110">
    <property type="component" value="Unassembled WGS sequence"/>
</dbReference>
<evidence type="ECO:0008006" key="4">
    <source>
        <dbReference type="Google" id="ProtNLM"/>
    </source>
</evidence>
<evidence type="ECO:0000256" key="1">
    <source>
        <dbReference type="SAM" id="Phobius"/>
    </source>
</evidence>
<protein>
    <recommendedName>
        <fullName evidence="4">Small integral membrane protein 11</fullName>
    </recommendedName>
</protein>
<comment type="caution">
    <text evidence="2">The sequence shown here is derived from an EMBL/GenBank/DDBJ whole genome shotgun (WGS) entry which is preliminary data.</text>
</comment>
<keyword evidence="1" id="KW-0812">Transmembrane</keyword>
<keyword evidence="1" id="KW-1133">Transmembrane helix</keyword>
<dbReference type="AlphaFoldDB" id="A0AAN7NUB1"/>
<proteinExistence type="predicted"/>
<organism evidence="2 3">
    <name type="scientific">Mycteria americana</name>
    <name type="common">Wood stork</name>
    <dbReference type="NCBI Taxonomy" id="33587"/>
    <lineage>
        <taxon>Eukaryota</taxon>
        <taxon>Metazoa</taxon>
        <taxon>Chordata</taxon>
        <taxon>Craniata</taxon>
        <taxon>Vertebrata</taxon>
        <taxon>Euteleostomi</taxon>
        <taxon>Archelosauria</taxon>
        <taxon>Archosauria</taxon>
        <taxon>Dinosauria</taxon>
        <taxon>Saurischia</taxon>
        <taxon>Theropoda</taxon>
        <taxon>Coelurosauria</taxon>
        <taxon>Aves</taxon>
        <taxon>Neognathae</taxon>
        <taxon>Neoaves</taxon>
        <taxon>Aequornithes</taxon>
        <taxon>Ciconiiformes</taxon>
        <taxon>Ciconiidae</taxon>
        <taxon>Mycteria</taxon>
    </lineage>
</organism>
<evidence type="ECO:0000313" key="3">
    <source>
        <dbReference type="Proteomes" id="UP001333110"/>
    </source>
</evidence>
<reference evidence="2 3" key="1">
    <citation type="journal article" date="2023" name="J. Hered.">
        <title>Chromosome-level genome of the wood stork (Mycteria americana) provides insight into avian chromosome evolution.</title>
        <authorList>
            <person name="Flamio R. Jr."/>
            <person name="Ramstad K.M."/>
        </authorList>
    </citation>
    <scope>NUCLEOTIDE SEQUENCE [LARGE SCALE GENOMIC DNA]</scope>
    <source>
        <strain evidence="2">JAX WOST 10</strain>
    </source>
</reference>
<feature type="transmembrane region" description="Helical" evidence="1">
    <location>
        <begin position="113"/>
        <end position="135"/>
    </location>
</feature>
<name>A0AAN7NUB1_MYCAM</name>